<dbReference type="Gene3D" id="1.10.3470.10">
    <property type="entry name" value="ABC transporter involved in vitamin B12 uptake, BtuC"/>
    <property type="match status" value="1"/>
</dbReference>
<dbReference type="Pfam" id="PF01032">
    <property type="entry name" value="FecCD"/>
    <property type="match status" value="1"/>
</dbReference>
<reference evidence="9 10" key="1">
    <citation type="submission" date="2018-04" db="EMBL/GenBank/DDBJ databases">
        <title>Sphingobacterium cortibacter sp. nov.</title>
        <authorList>
            <person name="Li Y."/>
        </authorList>
    </citation>
    <scope>NUCLEOTIDE SEQUENCE [LARGE SCALE GENOMIC DNA]</scope>
    <source>
        <strain evidence="9 10">2c-3</strain>
    </source>
</reference>
<dbReference type="InterPro" id="IPR037294">
    <property type="entry name" value="ABC_BtuC-like"/>
</dbReference>
<keyword evidence="6 8" id="KW-1133">Transmembrane helix</keyword>
<dbReference type="InterPro" id="IPR000522">
    <property type="entry name" value="ABC_transptr_permease_BtuC"/>
</dbReference>
<proteinExistence type="inferred from homology"/>
<dbReference type="OrthoDB" id="9796260at2"/>
<name>A0A2T8HKV6_9SPHI</name>
<protein>
    <submittedName>
        <fullName evidence="9">Iron ABC transporter permease</fullName>
    </submittedName>
</protein>
<comment type="caution">
    <text evidence="9">The sequence shown here is derived from an EMBL/GenBank/DDBJ whole genome shotgun (WGS) entry which is preliminary data.</text>
</comment>
<keyword evidence="10" id="KW-1185">Reference proteome</keyword>
<dbReference type="GO" id="GO:0033214">
    <property type="term" value="P:siderophore-iron import into cell"/>
    <property type="evidence" value="ECO:0007669"/>
    <property type="project" value="TreeGrafter"/>
</dbReference>
<feature type="transmembrane region" description="Helical" evidence="8">
    <location>
        <begin position="222"/>
        <end position="251"/>
    </location>
</feature>
<evidence type="ECO:0000256" key="1">
    <source>
        <dbReference type="ARBA" id="ARBA00004651"/>
    </source>
</evidence>
<feature type="transmembrane region" description="Helical" evidence="8">
    <location>
        <begin position="177"/>
        <end position="196"/>
    </location>
</feature>
<feature type="transmembrane region" description="Helical" evidence="8">
    <location>
        <begin position="38"/>
        <end position="58"/>
    </location>
</feature>
<evidence type="ECO:0000256" key="2">
    <source>
        <dbReference type="ARBA" id="ARBA00007935"/>
    </source>
</evidence>
<dbReference type="EMBL" id="QDKG01000001">
    <property type="protein sequence ID" value="PVH26084.1"/>
    <property type="molecule type" value="Genomic_DNA"/>
</dbReference>
<comment type="similarity">
    <text evidence="2">Belongs to the binding-protein-dependent transport system permease family. FecCD subfamily.</text>
</comment>
<evidence type="ECO:0000256" key="6">
    <source>
        <dbReference type="ARBA" id="ARBA00022989"/>
    </source>
</evidence>
<dbReference type="Proteomes" id="UP000245627">
    <property type="component" value="Unassembled WGS sequence"/>
</dbReference>
<organism evidence="9 10">
    <name type="scientific">Sphingobacterium corticibacter</name>
    <dbReference type="NCBI Taxonomy" id="2171749"/>
    <lineage>
        <taxon>Bacteria</taxon>
        <taxon>Pseudomonadati</taxon>
        <taxon>Bacteroidota</taxon>
        <taxon>Sphingobacteriia</taxon>
        <taxon>Sphingobacteriales</taxon>
        <taxon>Sphingobacteriaceae</taxon>
        <taxon>Sphingobacterium</taxon>
    </lineage>
</organism>
<dbReference type="RefSeq" id="WP_116773930.1">
    <property type="nucleotide sequence ID" value="NZ_QDKG01000001.1"/>
</dbReference>
<evidence type="ECO:0000256" key="4">
    <source>
        <dbReference type="ARBA" id="ARBA00022475"/>
    </source>
</evidence>
<evidence type="ECO:0000256" key="5">
    <source>
        <dbReference type="ARBA" id="ARBA00022692"/>
    </source>
</evidence>
<feature type="transmembrane region" description="Helical" evidence="8">
    <location>
        <begin position="263"/>
        <end position="283"/>
    </location>
</feature>
<evidence type="ECO:0000256" key="7">
    <source>
        <dbReference type="ARBA" id="ARBA00023136"/>
    </source>
</evidence>
<dbReference type="GO" id="GO:0005886">
    <property type="term" value="C:plasma membrane"/>
    <property type="evidence" value="ECO:0007669"/>
    <property type="project" value="UniProtKB-SubCell"/>
</dbReference>
<evidence type="ECO:0000256" key="3">
    <source>
        <dbReference type="ARBA" id="ARBA00022448"/>
    </source>
</evidence>
<feature type="transmembrane region" description="Helical" evidence="8">
    <location>
        <begin position="102"/>
        <end position="122"/>
    </location>
</feature>
<keyword evidence="4" id="KW-1003">Cell membrane</keyword>
<accession>A0A2T8HKV6</accession>
<evidence type="ECO:0000313" key="9">
    <source>
        <dbReference type="EMBL" id="PVH26084.1"/>
    </source>
</evidence>
<comment type="subcellular location">
    <subcellularLocation>
        <location evidence="1">Cell membrane</location>
        <topology evidence="1">Multi-pass membrane protein</topology>
    </subcellularLocation>
</comment>
<dbReference type="AlphaFoldDB" id="A0A2T8HKV6"/>
<evidence type="ECO:0000313" key="10">
    <source>
        <dbReference type="Proteomes" id="UP000245627"/>
    </source>
</evidence>
<feature type="transmembrane region" description="Helical" evidence="8">
    <location>
        <begin position="7"/>
        <end position="26"/>
    </location>
</feature>
<dbReference type="PANTHER" id="PTHR30472">
    <property type="entry name" value="FERRIC ENTEROBACTIN TRANSPORT SYSTEM PERMEASE PROTEIN"/>
    <property type="match status" value="1"/>
</dbReference>
<dbReference type="PANTHER" id="PTHR30472:SF19">
    <property type="entry name" value="PETROBACTIN IMPORT SYSTEM PERMEASE PROTEIN YCLO"/>
    <property type="match status" value="1"/>
</dbReference>
<feature type="transmembrane region" description="Helical" evidence="8">
    <location>
        <begin position="70"/>
        <end position="90"/>
    </location>
</feature>
<keyword evidence="5 8" id="KW-0812">Transmembrane</keyword>
<dbReference type="CDD" id="cd06550">
    <property type="entry name" value="TM_ABC_iron-siderophores_like"/>
    <property type="match status" value="1"/>
</dbReference>
<dbReference type="SUPFAM" id="SSF81345">
    <property type="entry name" value="ABC transporter involved in vitamin B12 uptake, BtuC"/>
    <property type="match status" value="1"/>
</dbReference>
<keyword evidence="3" id="KW-0813">Transport</keyword>
<feature type="transmembrane region" description="Helical" evidence="8">
    <location>
        <begin position="129"/>
        <end position="146"/>
    </location>
</feature>
<evidence type="ECO:0000256" key="8">
    <source>
        <dbReference type="SAM" id="Phobius"/>
    </source>
</evidence>
<gene>
    <name evidence="9" type="ORF">DC487_00215</name>
</gene>
<keyword evidence="7 8" id="KW-0472">Membrane</keyword>
<sequence>MKQRNKIIAMILMMVTIIALFMLYNTGPNLDYVIPRRAIRLATILLVGISVAYSSLIFQTITNNKILTPAIMGYESVFILFQTVIVFIYGDKTFQVITHQDNFFYAVLLMMAFSFLMYVLIFGKSKQNIYHLLLLGLVLGALFQTFGQFLQIVIDPNEFSVIQGFMFVSFNKINTDLLLIAGVTLLGALLFGQRYLKYLDVIALGREHAVNLGLNYNKLVKIYMLLISLLVSVSTALVGPVTFLGILVTNLTYELFQTRKHRYMVWLCSGIACVALLLGQFLVEHIFNFSTTVSIVVNFVGGLYFMYLMLKTRKAI</sequence>
<dbReference type="GO" id="GO:0022857">
    <property type="term" value="F:transmembrane transporter activity"/>
    <property type="evidence" value="ECO:0007669"/>
    <property type="project" value="InterPro"/>
</dbReference>
<feature type="transmembrane region" description="Helical" evidence="8">
    <location>
        <begin position="289"/>
        <end position="310"/>
    </location>
</feature>